<dbReference type="AlphaFoldDB" id="A0A9P9WE09"/>
<dbReference type="PANTHER" id="PTHR38115">
    <property type="entry name" value="LIPOCALIN-LIKE DOMAIN-CONTAINING PROTEIN"/>
    <property type="match status" value="1"/>
</dbReference>
<dbReference type="InterPro" id="IPR053037">
    <property type="entry name" value="Pericyclase_pydY-like"/>
</dbReference>
<gene>
    <name evidence="1" type="ORF">JX265_010558</name>
</gene>
<dbReference type="PANTHER" id="PTHR38115:SF1">
    <property type="entry name" value="LIPOCALIN-LIKE DOMAIN-CONTAINING PROTEIN"/>
    <property type="match status" value="1"/>
</dbReference>
<comment type="caution">
    <text evidence="1">The sequence shown here is derived from an EMBL/GenBank/DDBJ whole genome shotgun (WGS) entry which is preliminary data.</text>
</comment>
<evidence type="ECO:0000313" key="2">
    <source>
        <dbReference type="Proteomes" id="UP000829685"/>
    </source>
</evidence>
<evidence type="ECO:0000313" key="1">
    <source>
        <dbReference type="EMBL" id="KAI1859081.1"/>
    </source>
</evidence>
<organism evidence="1 2">
    <name type="scientific">Neoarthrinium moseri</name>
    <dbReference type="NCBI Taxonomy" id="1658444"/>
    <lineage>
        <taxon>Eukaryota</taxon>
        <taxon>Fungi</taxon>
        <taxon>Dikarya</taxon>
        <taxon>Ascomycota</taxon>
        <taxon>Pezizomycotina</taxon>
        <taxon>Sordariomycetes</taxon>
        <taxon>Xylariomycetidae</taxon>
        <taxon>Amphisphaeriales</taxon>
        <taxon>Apiosporaceae</taxon>
        <taxon>Neoarthrinium</taxon>
    </lineage>
</organism>
<dbReference type="Proteomes" id="UP000829685">
    <property type="component" value="Unassembled WGS sequence"/>
</dbReference>
<dbReference type="EMBL" id="JAFIMR010000035">
    <property type="protein sequence ID" value="KAI1859081.1"/>
    <property type="molecule type" value="Genomic_DNA"/>
</dbReference>
<reference evidence="1" key="1">
    <citation type="submission" date="2021-03" db="EMBL/GenBank/DDBJ databases">
        <title>Revisited historic fungal species revealed as producer of novel bioactive compounds through whole genome sequencing and comparative genomics.</title>
        <authorList>
            <person name="Vignolle G.A."/>
            <person name="Hochenegger N."/>
            <person name="Mach R.L."/>
            <person name="Mach-Aigner A.R."/>
            <person name="Javad Rahimi M."/>
            <person name="Salim K.A."/>
            <person name="Chan C.M."/>
            <person name="Lim L.B.L."/>
            <person name="Cai F."/>
            <person name="Druzhinina I.S."/>
            <person name="U'Ren J.M."/>
            <person name="Derntl C."/>
        </authorList>
    </citation>
    <scope>NUCLEOTIDE SEQUENCE</scope>
    <source>
        <strain evidence="1">TUCIM 5799</strain>
    </source>
</reference>
<keyword evidence="2" id="KW-1185">Reference proteome</keyword>
<protein>
    <submittedName>
        <fullName evidence="1">Uncharacterized protein</fullName>
    </submittedName>
</protein>
<accession>A0A9P9WE09</accession>
<name>A0A9P9WE09_9PEZI</name>
<sequence length="230" mass="25756">MVPLQLQLWFLSFEHSQRSVLPGEFGFWYVSTGAHFDDHAVQNKTLSDSQDPILSLQGVPYAIRQVAKIARMELDIAVTPLTMGFIGNCQPANLRISMTSSLTGLGFIGTAPLRAVGIPTKKTEVRTLDGSELTQEEPVVGRFLGKMWICSIVQLESEDVDEYLKEGWDGDKDDNSVIRWSVKSLKLENQEPWFSEQAWGIQGMRYTGRVKMSNGAGAAAYAKLVYDYQW</sequence>
<proteinExistence type="predicted"/>